<accession>A0A8H3J2R8</accession>
<evidence type="ECO:0000313" key="2">
    <source>
        <dbReference type="EMBL" id="CAF9939652.1"/>
    </source>
</evidence>
<feature type="chain" id="PRO_5034553957" evidence="1">
    <location>
        <begin position="22"/>
        <end position="171"/>
    </location>
</feature>
<keyword evidence="1" id="KW-0732">Signal</keyword>
<organism evidence="2 3">
    <name type="scientific">Imshaugia aleurites</name>
    <dbReference type="NCBI Taxonomy" id="172621"/>
    <lineage>
        <taxon>Eukaryota</taxon>
        <taxon>Fungi</taxon>
        <taxon>Dikarya</taxon>
        <taxon>Ascomycota</taxon>
        <taxon>Pezizomycotina</taxon>
        <taxon>Lecanoromycetes</taxon>
        <taxon>OSLEUM clade</taxon>
        <taxon>Lecanoromycetidae</taxon>
        <taxon>Lecanorales</taxon>
        <taxon>Lecanorineae</taxon>
        <taxon>Parmeliaceae</taxon>
        <taxon>Imshaugia</taxon>
    </lineage>
</organism>
<evidence type="ECO:0000256" key="1">
    <source>
        <dbReference type="SAM" id="SignalP"/>
    </source>
</evidence>
<protein>
    <submittedName>
        <fullName evidence="2">Uncharacterized protein</fullName>
    </submittedName>
</protein>
<gene>
    <name evidence="2" type="ORF">IMSHALPRED_001584</name>
</gene>
<evidence type="ECO:0000313" key="3">
    <source>
        <dbReference type="Proteomes" id="UP000664534"/>
    </source>
</evidence>
<dbReference type="AlphaFoldDB" id="A0A8H3J2R8"/>
<keyword evidence="3" id="KW-1185">Reference proteome</keyword>
<sequence length="171" mass="18668">MHLLTTLLLSTTTLLLHPISSLFLSKPPTANILTPSTLTNHTLPTTPPPRCVRITDPPMLGLNPTNCEIALQIACNKLTTPPPSRLVRDKWIWTELPGCALGYWLPDEILVPFLGQCLGALEGIVEVCGRDSRWNAGGENVEEMPDFGGDGRAVVEGEMRYVMAPERLTLG</sequence>
<dbReference type="EMBL" id="CAJPDT010000121">
    <property type="protein sequence ID" value="CAF9939652.1"/>
    <property type="molecule type" value="Genomic_DNA"/>
</dbReference>
<reference evidence="2" key="1">
    <citation type="submission" date="2021-03" db="EMBL/GenBank/DDBJ databases">
        <authorList>
            <person name="Tagirdzhanova G."/>
        </authorList>
    </citation>
    <scope>NUCLEOTIDE SEQUENCE</scope>
</reference>
<proteinExistence type="predicted"/>
<feature type="signal peptide" evidence="1">
    <location>
        <begin position="1"/>
        <end position="21"/>
    </location>
</feature>
<dbReference type="Proteomes" id="UP000664534">
    <property type="component" value="Unassembled WGS sequence"/>
</dbReference>
<name>A0A8H3J2R8_9LECA</name>
<comment type="caution">
    <text evidence="2">The sequence shown here is derived from an EMBL/GenBank/DDBJ whole genome shotgun (WGS) entry which is preliminary data.</text>
</comment>
<dbReference type="OrthoDB" id="5398888at2759"/>